<dbReference type="InterPro" id="IPR003593">
    <property type="entry name" value="AAA+_ATPase"/>
</dbReference>
<evidence type="ECO:0000256" key="1">
    <source>
        <dbReference type="ARBA" id="ARBA00022741"/>
    </source>
</evidence>
<dbReference type="InterPro" id="IPR025943">
    <property type="entry name" value="Sigma_54_int_dom_ATP-bd_2"/>
</dbReference>
<dbReference type="GO" id="GO:0005524">
    <property type="term" value="F:ATP binding"/>
    <property type="evidence" value="ECO:0007669"/>
    <property type="project" value="UniProtKB-KW"/>
</dbReference>
<dbReference type="InterPro" id="IPR011006">
    <property type="entry name" value="CheY-like_superfamily"/>
</dbReference>
<dbReference type="Proteomes" id="UP000195975">
    <property type="component" value="Unassembled WGS sequence"/>
</dbReference>
<keyword evidence="1" id="KW-0547">Nucleotide-binding</keyword>
<dbReference type="EMBL" id="JAQPYX010000027">
    <property type="protein sequence ID" value="MDC7148459.1"/>
    <property type="molecule type" value="Genomic_DNA"/>
</dbReference>
<accession>A0A9Q5SQD9</accession>
<proteinExistence type="predicted"/>
<evidence type="ECO:0000259" key="7">
    <source>
        <dbReference type="PROSITE" id="PS50045"/>
    </source>
</evidence>
<dbReference type="InterPro" id="IPR025944">
    <property type="entry name" value="Sigma_54_int_dom_CS"/>
</dbReference>
<dbReference type="SUPFAM" id="SSF52172">
    <property type="entry name" value="CheY-like"/>
    <property type="match status" value="1"/>
</dbReference>
<evidence type="ECO:0000256" key="2">
    <source>
        <dbReference type="ARBA" id="ARBA00022840"/>
    </source>
</evidence>
<keyword evidence="4" id="KW-0238">DNA-binding</keyword>
<dbReference type="GO" id="GO:0000160">
    <property type="term" value="P:phosphorelay signal transduction system"/>
    <property type="evidence" value="ECO:0007669"/>
    <property type="project" value="InterPro"/>
</dbReference>
<dbReference type="InterPro" id="IPR025662">
    <property type="entry name" value="Sigma_54_int_dom_ATP-bd_1"/>
</dbReference>
<feature type="domain" description="Sigma-54 factor interaction" evidence="7">
    <location>
        <begin position="146"/>
        <end position="375"/>
    </location>
</feature>
<dbReference type="SUPFAM" id="SSF46689">
    <property type="entry name" value="Homeodomain-like"/>
    <property type="match status" value="1"/>
</dbReference>
<dbReference type="SUPFAM" id="SSF52540">
    <property type="entry name" value="P-loop containing nucleoside triphosphate hydrolases"/>
    <property type="match status" value="1"/>
</dbReference>
<keyword evidence="3" id="KW-0805">Transcription regulation</keyword>
<dbReference type="Gene3D" id="3.40.50.300">
    <property type="entry name" value="P-loop containing nucleotide triphosphate hydrolases"/>
    <property type="match status" value="1"/>
</dbReference>
<feature type="modified residue" description="4-aspartylphosphate" evidence="6">
    <location>
        <position position="50"/>
    </location>
</feature>
<dbReference type="Gene3D" id="1.10.8.60">
    <property type="match status" value="1"/>
</dbReference>
<keyword evidence="6" id="KW-0597">Phosphoprotein</keyword>
<sequence length="457" mass="50838">MILIIDDDAAVRSSLTFLLKRAGFEPEAVPGPEEALAVVRRMVPQLILMDMNFTLTTTGEEGIQLLKQVKIFQPDVPVILMTAWGSISLAVQGMQAGAFDFVTKPWNNLVLLKSIRTAIELSEQKKELETPLNRLDADNKFHFDKIIGQSAPLMDVLGTVSRIAPTNASVLITGESGTGKELIAEAIHTNSPRTKEPFVKVNLGGLSQSLFESEMFGHKKGAFTDAYIDRTGRFEMANKGTIFLDEIGDLELSCQVKLLRVLQDQTFEVLGDSRPRKVDIRVVSATNRNLREMVAERMFREDLFYRINLITVHLPALRDRKDDIPLLARYFADKQSEINGLPTVRFSSEALTFLQKLPYPGNIRELKNLVERTILVSGKAVLEASDFEGQCLHTTLSAKAEGAPSFEGLTLDELEKQTILQALKTHAGNLSHAAMALGISRAALYRRLEKYDIPVDK</sequence>
<feature type="domain" description="Response regulatory" evidence="8">
    <location>
        <begin position="1"/>
        <end position="119"/>
    </location>
</feature>
<dbReference type="InterPro" id="IPR027417">
    <property type="entry name" value="P-loop_NTPase"/>
</dbReference>
<dbReference type="Gene3D" id="3.40.50.2300">
    <property type="match status" value="1"/>
</dbReference>
<evidence type="ECO:0000313" key="9">
    <source>
        <dbReference type="EMBL" id="MDC7148459.1"/>
    </source>
</evidence>
<dbReference type="InterPro" id="IPR002197">
    <property type="entry name" value="HTH_Fis"/>
</dbReference>
<dbReference type="PROSITE" id="PS00675">
    <property type="entry name" value="SIGMA54_INTERACT_1"/>
    <property type="match status" value="1"/>
</dbReference>
<dbReference type="GO" id="GO:0006355">
    <property type="term" value="P:regulation of DNA-templated transcription"/>
    <property type="evidence" value="ECO:0007669"/>
    <property type="project" value="InterPro"/>
</dbReference>
<evidence type="ECO:0000256" key="5">
    <source>
        <dbReference type="ARBA" id="ARBA00023163"/>
    </source>
</evidence>
<evidence type="ECO:0000313" key="11">
    <source>
        <dbReference type="Proteomes" id="UP000195975"/>
    </source>
</evidence>
<reference evidence="9" key="3">
    <citation type="submission" date="2023-01" db="EMBL/GenBank/DDBJ databases">
        <title>Exploring GABA producing Bacteroides strains toward improving mental health.</title>
        <authorList>
            <person name="Yousuf B."/>
            <person name="Bouhlel N.E."/>
            <person name="Mottawea W."/>
            <person name="Hammami R."/>
        </authorList>
    </citation>
    <scope>NUCLEOTIDE SEQUENCE</scope>
    <source>
        <strain evidence="9">UO.H1047</strain>
    </source>
</reference>
<dbReference type="InterPro" id="IPR001789">
    <property type="entry name" value="Sig_transdc_resp-reg_receiver"/>
</dbReference>
<comment type="caution">
    <text evidence="10">The sequence shown here is derived from an EMBL/GenBank/DDBJ whole genome shotgun (WGS) entry which is preliminary data.</text>
</comment>
<dbReference type="CDD" id="cd00009">
    <property type="entry name" value="AAA"/>
    <property type="match status" value="1"/>
</dbReference>
<keyword evidence="2" id="KW-0067">ATP-binding</keyword>
<dbReference type="InterPro" id="IPR009057">
    <property type="entry name" value="Homeodomain-like_sf"/>
</dbReference>
<dbReference type="Pfam" id="PF00072">
    <property type="entry name" value="Response_reg"/>
    <property type="match status" value="1"/>
</dbReference>
<evidence type="ECO:0000256" key="4">
    <source>
        <dbReference type="ARBA" id="ARBA00023125"/>
    </source>
</evidence>
<dbReference type="FunFam" id="3.40.50.300:FF:000006">
    <property type="entry name" value="DNA-binding transcriptional regulator NtrC"/>
    <property type="match status" value="1"/>
</dbReference>
<reference evidence="11" key="1">
    <citation type="submission" date="2017-04" db="EMBL/GenBank/DDBJ databases">
        <title>Function of individual gut microbiota members based on whole genome sequencing of pure cultures obtained from chicken caecum.</title>
        <authorList>
            <person name="Medvecky M."/>
            <person name="Cejkova D."/>
            <person name="Polansky O."/>
            <person name="Karasova D."/>
            <person name="Kubasova T."/>
            <person name="Cizek A."/>
            <person name="Rychlik I."/>
        </authorList>
    </citation>
    <scope>NUCLEOTIDE SEQUENCE [LARGE SCALE GENOMIC DNA]</scope>
    <source>
        <strain evidence="11">An42</strain>
    </source>
</reference>
<protein>
    <submittedName>
        <fullName evidence="9">Sigma-54 dependent transcriptional regulator</fullName>
    </submittedName>
    <submittedName>
        <fullName evidence="10">Sigma-54-dependent Fis family transcriptional regulator</fullName>
    </submittedName>
</protein>
<dbReference type="Pfam" id="PF00158">
    <property type="entry name" value="Sigma54_activat"/>
    <property type="match status" value="1"/>
</dbReference>
<dbReference type="PROSITE" id="PS50110">
    <property type="entry name" value="RESPONSE_REGULATORY"/>
    <property type="match status" value="1"/>
</dbReference>
<dbReference type="PANTHER" id="PTHR32071:SF57">
    <property type="entry name" value="C4-DICARBOXYLATE TRANSPORT TRANSCRIPTIONAL REGULATORY PROTEIN DCTD"/>
    <property type="match status" value="1"/>
</dbReference>
<dbReference type="PANTHER" id="PTHR32071">
    <property type="entry name" value="TRANSCRIPTIONAL REGULATORY PROTEIN"/>
    <property type="match status" value="1"/>
</dbReference>
<dbReference type="GeneID" id="93407037"/>
<organism evidence="10 11">
    <name type="scientific">Parabacteroides johnsonii</name>
    <dbReference type="NCBI Taxonomy" id="387661"/>
    <lineage>
        <taxon>Bacteria</taxon>
        <taxon>Pseudomonadati</taxon>
        <taxon>Bacteroidota</taxon>
        <taxon>Bacteroidia</taxon>
        <taxon>Bacteroidales</taxon>
        <taxon>Tannerellaceae</taxon>
        <taxon>Parabacteroides</taxon>
    </lineage>
</organism>
<dbReference type="PROSITE" id="PS00688">
    <property type="entry name" value="SIGMA54_INTERACT_3"/>
    <property type="match status" value="1"/>
</dbReference>
<dbReference type="InterPro" id="IPR058031">
    <property type="entry name" value="AAA_lid_NorR"/>
</dbReference>
<dbReference type="Pfam" id="PF02954">
    <property type="entry name" value="HTH_8"/>
    <property type="match status" value="1"/>
</dbReference>
<dbReference type="SMART" id="SM00448">
    <property type="entry name" value="REC"/>
    <property type="match status" value="1"/>
</dbReference>
<keyword evidence="5" id="KW-0804">Transcription</keyword>
<evidence type="ECO:0000256" key="6">
    <source>
        <dbReference type="PROSITE-ProRule" id="PRU00169"/>
    </source>
</evidence>
<reference evidence="10" key="2">
    <citation type="journal article" date="2018" name="BMC Genomics">
        <title>Whole genome sequencing and function prediction of 133 gut anaerobes isolated from chicken caecum in pure cultures.</title>
        <authorList>
            <person name="Medvecky M."/>
            <person name="Cejkova D."/>
            <person name="Polansky O."/>
            <person name="Karasova D."/>
            <person name="Kubasova T."/>
            <person name="Cizek A."/>
            <person name="Rychlik I."/>
        </authorList>
    </citation>
    <scope>NUCLEOTIDE SEQUENCE</scope>
    <source>
        <strain evidence="10">An42</strain>
    </source>
</reference>
<dbReference type="EMBL" id="NFIJ01000012">
    <property type="protein sequence ID" value="OUO04582.1"/>
    <property type="molecule type" value="Genomic_DNA"/>
</dbReference>
<evidence type="ECO:0000259" key="8">
    <source>
        <dbReference type="PROSITE" id="PS50110"/>
    </source>
</evidence>
<dbReference type="Gene3D" id="1.10.10.60">
    <property type="entry name" value="Homeodomain-like"/>
    <property type="match status" value="1"/>
</dbReference>
<dbReference type="GO" id="GO:0043565">
    <property type="term" value="F:sequence-specific DNA binding"/>
    <property type="evidence" value="ECO:0007669"/>
    <property type="project" value="InterPro"/>
</dbReference>
<evidence type="ECO:0000313" key="10">
    <source>
        <dbReference type="EMBL" id="OUO04582.1"/>
    </source>
</evidence>
<gene>
    <name evidence="10" type="ORF">B5F96_12015</name>
    <name evidence="9" type="ORF">PQG89_03330</name>
</gene>
<dbReference type="PRINTS" id="PR01590">
    <property type="entry name" value="HTHFIS"/>
</dbReference>
<dbReference type="SMART" id="SM00382">
    <property type="entry name" value="AAA"/>
    <property type="match status" value="1"/>
</dbReference>
<dbReference type="InterPro" id="IPR002078">
    <property type="entry name" value="Sigma_54_int"/>
</dbReference>
<dbReference type="Pfam" id="PF25601">
    <property type="entry name" value="AAA_lid_14"/>
    <property type="match status" value="1"/>
</dbReference>
<dbReference type="PROSITE" id="PS00676">
    <property type="entry name" value="SIGMA54_INTERACT_2"/>
    <property type="match status" value="1"/>
</dbReference>
<dbReference type="RefSeq" id="WP_008148870.1">
    <property type="nucleotide sequence ID" value="NZ_CAJLBM010000008.1"/>
</dbReference>
<evidence type="ECO:0000256" key="3">
    <source>
        <dbReference type="ARBA" id="ARBA00023015"/>
    </source>
</evidence>
<dbReference type="AlphaFoldDB" id="A0A9Q5SQD9"/>
<name>A0A9Q5SQD9_9BACT</name>
<dbReference type="PROSITE" id="PS50045">
    <property type="entry name" value="SIGMA54_INTERACT_4"/>
    <property type="match status" value="1"/>
</dbReference>
<dbReference type="Proteomes" id="UP001213646">
    <property type="component" value="Unassembled WGS sequence"/>
</dbReference>